<dbReference type="EMBL" id="JANBPG010000001">
    <property type="protein sequence ID" value="KAJ1902454.1"/>
    <property type="molecule type" value="Genomic_DNA"/>
</dbReference>
<comment type="caution">
    <text evidence="1">The sequence shown here is derived from an EMBL/GenBank/DDBJ whole genome shotgun (WGS) entry which is preliminary data.</text>
</comment>
<gene>
    <name evidence="1" type="ORF">LPJ66_000066</name>
</gene>
<dbReference type="Proteomes" id="UP001150581">
    <property type="component" value="Unassembled WGS sequence"/>
</dbReference>
<evidence type="ECO:0000313" key="2">
    <source>
        <dbReference type="Proteomes" id="UP001150581"/>
    </source>
</evidence>
<name>A0ACC1IX61_9FUNG</name>
<organism evidence="1 2">
    <name type="scientific">Kickxella alabastrina</name>
    <dbReference type="NCBI Taxonomy" id="61397"/>
    <lineage>
        <taxon>Eukaryota</taxon>
        <taxon>Fungi</taxon>
        <taxon>Fungi incertae sedis</taxon>
        <taxon>Zoopagomycota</taxon>
        <taxon>Kickxellomycotina</taxon>
        <taxon>Kickxellomycetes</taxon>
        <taxon>Kickxellales</taxon>
        <taxon>Kickxellaceae</taxon>
        <taxon>Kickxella</taxon>
    </lineage>
</organism>
<protein>
    <submittedName>
        <fullName evidence="1">Uncharacterized protein</fullName>
    </submittedName>
</protein>
<reference evidence="1" key="1">
    <citation type="submission" date="2022-07" db="EMBL/GenBank/DDBJ databases">
        <title>Phylogenomic reconstructions and comparative analyses of Kickxellomycotina fungi.</title>
        <authorList>
            <person name="Reynolds N.K."/>
            <person name="Stajich J.E."/>
            <person name="Barry K."/>
            <person name="Grigoriev I.V."/>
            <person name="Crous P."/>
            <person name="Smith M.E."/>
        </authorList>
    </citation>
    <scope>NUCLEOTIDE SEQUENCE</scope>
    <source>
        <strain evidence="1">Benny 63K</strain>
    </source>
</reference>
<sequence>MDTAVPDYIFMSGVSAQQARSKRMASRPPSPRTPVETEADDIEIKSVIGYLSAAHRAWPEQMKFDIPRLVRM</sequence>
<proteinExistence type="predicted"/>
<evidence type="ECO:0000313" key="1">
    <source>
        <dbReference type="EMBL" id="KAJ1902454.1"/>
    </source>
</evidence>
<keyword evidence="2" id="KW-1185">Reference proteome</keyword>
<accession>A0ACC1IX61</accession>